<keyword evidence="1" id="KW-0812">Transmembrane</keyword>
<feature type="transmembrane region" description="Helical" evidence="1">
    <location>
        <begin position="50"/>
        <end position="71"/>
    </location>
</feature>
<evidence type="ECO:0000313" key="4">
    <source>
        <dbReference type="Proteomes" id="UP000035017"/>
    </source>
</evidence>
<dbReference type="Proteomes" id="UP000035017">
    <property type="component" value="Unassembled WGS sequence"/>
</dbReference>
<dbReference type="Pfam" id="PF09990">
    <property type="entry name" value="DUF2231"/>
    <property type="match status" value="1"/>
</dbReference>
<keyword evidence="1" id="KW-0472">Membrane</keyword>
<reference evidence="3 4" key="1">
    <citation type="submission" date="2014-12" db="EMBL/GenBank/DDBJ databases">
        <title>16Stimator: statistical estimation of ribosomal gene copy numbers from draft genome assemblies.</title>
        <authorList>
            <person name="Perisin M.A."/>
            <person name="Vetter M."/>
            <person name="Gilbert J.A."/>
            <person name="Bergelson J."/>
        </authorList>
    </citation>
    <scope>NUCLEOTIDE SEQUENCE [LARGE SCALE GENOMIC DNA]</scope>
    <source>
        <strain evidence="3 4">MEJ076</strain>
    </source>
</reference>
<dbReference type="AlphaFoldDB" id="A0A0D0KQG2"/>
<protein>
    <submittedName>
        <fullName evidence="3">Membrane protein</fullName>
    </submittedName>
</protein>
<dbReference type="EMBL" id="JXQV01000012">
    <property type="protein sequence ID" value="KIQ01919.1"/>
    <property type="molecule type" value="Genomic_DNA"/>
</dbReference>
<gene>
    <name evidence="3" type="ORF">RU07_14370</name>
</gene>
<evidence type="ECO:0000259" key="2">
    <source>
        <dbReference type="Pfam" id="PF09990"/>
    </source>
</evidence>
<keyword evidence="1" id="KW-1133">Transmembrane helix</keyword>
<sequence>MNDISSRREASAYPFQSLFVPFPFVCFSMTLGTDIAFWQTANLLWLNFSAWLLFAGLVFGGLAVLAGLVDLFRSRTRPMRPSFFAIFLFVVMLALALLNSLVHAGDGWTPVVPYGLALSAITFGVALMCVAASSRKYARLAWRV</sequence>
<evidence type="ECO:0000256" key="1">
    <source>
        <dbReference type="SAM" id="Phobius"/>
    </source>
</evidence>
<feature type="transmembrane region" description="Helical" evidence="1">
    <location>
        <begin position="114"/>
        <end position="133"/>
    </location>
</feature>
<proteinExistence type="predicted"/>
<feature type="transmembrane region" description="Helical" evidence="1">
    <location>
        <begin position="12"/>
        <end position="38"/>
    </location>
</feature>
<dbReference type="OrthoDB" id="2873672at2"/>
<organism evidence="3 4">
    <name type="scientific">Agrobacterium tumefaciens</name>
    <dbReference type="NCBI Taxonomy" id="358"/>
    <lineage>
        <taxon>Bacteria</taxon>
        <taxon>Pseudomonadati</taxon>
        <taxon>Pseudomonadota</taxon>
        <taxon>Alphaproteobacteria</taxon>
        <taxon>Hyphomicrobiales</taxon>
        <taxon>Rhizobiaceae</taxon>
        <taxon>Rhizobium/Agrobacterium group</taxon>
        <taxon>Agrobacterium</taxon>
        <taxon>Agrobacterium tumefaciens complex</taxon>
    </lineage>
</organism>
<comment type="caution">
    <text evidence="3">The sequence shown here is derived from an EMBL/GenBank/DDBJ whole genome shotgun (WGS) entry which is preliminary data.</text>
</comment>
<feature type="transmembrane region" description="Helical" evidence="1">
    <location>
        <begin position="83"/>
        <end position="102"/>
    </location>
</feature>
<feature type="domain" description="DUF2231" evidence="2">
    <location>
        <begin position="14"/>
        <end position="131"/>
    </location>
</feature>
<dbReference type="InterPro" id="IPR019251">
    <property type="entry name" value="DUF2231_TM"/>
</dbReference>
<evidence type="ECO:0000313" key="3">
    <source>
        <dbReference type="EMBL" id="KIQ01919.1"/>
    </source>
</evidence>
<name>A0A0D0KQG2_AGRTU</name>
<accession>A0A0D0KQG2</accession>